<proteinExistence type="predicted"/>
<feature type="non-terminal residue" evidence="1">
    <location>
        <position position="70"/>
    </location>
</feature>
<reference evidence="1" key="1">
    <citation type="submission" date="2010-03" db="EMBL/GenBank/DDBJ databases">
        <title>Annotation of Blastomyces dermatitidis strain ATCC 18188.</title>
        <authorList>
            <consortium name="The Broad Institute Genome Sequencing Platform"/>
            <consortium name="Broad Institute Genome Sequencing Center for Infectious Disease."/>
            <person name="Cuomo C."/>
            <person name="Klein B."/>
            <person name="Sullivan T."/>
            <person name="Heitman J."/>
            <person name="Young S."/>
            <person name="Zeng Q."/>
            <person name="Gargeya S."/>
            <person name="Alvarado L."/>
            <person name="Berlin A.M."/>
            <person name="Chapman S.B."/>
            <person name="Chen Z."/>
            <person name="Freedman E."/>
            <person name="Gellesch M."/>
            <person name="Goldberg J."/>
            <person name="Griggs A."/>
            <person name="Gujja S."/>
            <person name="Heilman E."/>
            <person name="Heiman D."/>
            <person name="Howarth C."/>
            <person name="Mehta T."/>
            <person name="Neiman D."/>
            <person name="Pearson M."/>
            <person name="Roberts A."/>
            <person name="Saif S."/>
            <person name="Shea T."/>
            <person name="Shenoy N."/>
            <person name="Sisk P."/>
            <person name="Stolte C."/>
            <person name="Sykes S."/>
            <person name="White J."/>
            <person name="Yandava C."/>
            <person name="Haas B."/>
            <person name="Nusbaum C."/>
            <person name="Birren B."/>
        </authorList>
    </citation>
    <scope>NUCLEOTIDE SEQUENCE</scope>
    <source>
        <strain evidence="1">ATCC 18188</strain>
    </source>
</reference>
<gene>
    <name evidence="1" type="ORF">BDDG_13373</name>
</gene>
<dbReference type="Proteomes" id="UP000007802">
    <property type="component" value="Unassembled WGS sequence"/>
</dbReference>
<feature type="non-terminal residue" evidence="1">
    <location>
        <position position="1"/>
    </location>
</feature>
<accession>A0A0J9ET03</accession>
<dbReference type="AlphaFoldDB" id="A0A0J9ET03"/>
<organism evidence="1">
    <name type="scientific">Ajellomyces dermatitidis (strain ATCC 18188 / CBS 674.68)</name>
    <name type="common">Blastomyces dermatitidis</name>
    <dbReference type="NCBI Taxonomy" id="653446"/>
    <lineage>
        <taxon>Eukaryota</taxon>
        <taxon>Fungi</taxon>
        <taxon>Dikarya</taxon>
        <taxon>Ascomycota</taxon>
        <taxon>Pezizomycotina</taxon>
        <taxon>Eurotiomycetes</taxon>
        <taxon>Eurotiomycetidae</taxon>
        <taxon>Onygenales</taxon>
        <taxon>Ajellomycetaceae</taxon>
        <taxon>Blastomyces</taxon>
    </lineage>
</organism>
<name>A0A0J9ET03_AJEDA</name>
<sequence>SAQNAAELNSQSSIILLSSLYEKTSVQSLIRIIIYLHYTKQLKKERILYIYLFSHSYYFCYICNNNSYLS</sequence>
<dbReference type="OrthoDB" id="4190386at2759"/>
<dbReference type="EMBL" id="GG749617">
    <property type="protein sequence ID" value="KMW69206.1"/>
    <property type="molecule type" value="Genomic_DNA"/>
</dbReference>
<protein>
    <submittedName>
        <fullName evidence="1">Uncharacterized protein</fullName>
    </submittedName>
</protein>
<evidence type="ECO:0000313" key="1">
    <source>
        <dbReference type="EMBL" id="KMW69206.1"/>
    </source>
</evidence>